<keyword evidence="2" id="KW-1185">Reference proteome</keyword>
<evidence type="ECO:0000313" key="2">
    <source>
        <dbReference type="Proteomes" id="UP000886653"/>
    </source>
</evidence>
<dbReference type="AlphaFoldDB" id="A0A9P6T616"/>
<evidence type="ECO:0000313" key="1">
    <source>
        <dbReference type="EMBL" id="KAG0139959.1"/>
    </source>
</evidence>
<dbReference type="EMBL" id="MU167494">
    <property type="protein sequence ID" value="KAG0139959.1"/>
    <property type="molecule type" value="Genomic_DNA"/>
</dbReference>
<comment type="caution">
    <text evidence="1">The sequence shown here is derived from an EMBL/GenBank/DDBJ whole genome shotgun (WGS) entry which is preliminary data.</text>
</comment>
<name>A0A9P6T616_9BASI</name>
<reference evidence="1" key="1">
    <citation type="submission" date="2013-11" db="EMBL/GenBank/DDBJ databases">
        <title>Genome sequence of the fusiform rust pathogen reveals effectors for host alternation and coevolution with pine.</title>
        <authorList>
            <consortium name="DOE Joint Genome Institute"/>
            <person name="Smith K."/>
            <person name="Pendleton A."/>
            <person name="Kubisiak T."/>
            <person name="Anderson C."/>
            <person name="Salamov A."/>
            <person name="Aerts A."/>
            <person name="Riley R."/>
            <person name="Clum A."/>
            <person name="Lindquist E."/>
            <person name="Ence D."/>
            <person name="Campbell M."/>
            <person name="Kronenberg Z."/>
            <person name="Feau N."/>
            <person name="Dhillon B."/>
            <person name="Hamelin R."/>
            <person name="Burleigh J."/>
            <person name="Smith J."/>
            <person name="Yandell M."/>
            <person name="Nelson C."/>
            <person name="Grigoriev I."/>
            <person name="Davis J."/>
        </authorList>
    </citation>
    <scope>NUCLEOTIDE SEQUENCE</scope>
    <source>
        <strain evidence="1">G11</strain>
    </source>
</reference>
<organism evidence="1 2">
    <name type="scientific">Cronartium quercuum f. sp. fusiforme G11</name>
    <dbReference type="NCBI Taxonomy" id="708437"/>
    <lineage>
        <taxon>Eukaryota</taxon>
        <taxon>Fungi</taxon>
        <taxon>Dikarya</taxon>
        <taxon>Basidiomycota</taxon>
        <taxon>Pucciniomycotina</taxon>
        <taxon>Pucciniomycetes</taxon>
        <taxon>Pucciniales</taxon>
        <taxon>Coleosporiaceae</taxon>
        <taxon>Cronartium</taxon>
    </lineage>
</organism>
<sequence length="60" mass="6539">MIQILIYSTIIAKELALVKDAKEIGSAGTSTVHLNNEKSHIGGQNWTMGKTYLRCCQCGV</sequence>
<dbReference type="Proteomes" id="UP000886653">
    <property type="component" value="Unassembled WGS sequence"/>
</dbReference>
<protein>
    <submittedName>
        <fullName evidence="1">Uncharacterized protein</fullName>
    </submittedName>
</protein>
<gene>
    <name evidence="1" type="ORF">CROQUDRAFT_665789</name>
</gene>
<accession>A0A9P6T616</accession>
<proteinExistence type="predicted"/>